<sequence length="184" mass="21983">FKCEICETIYKTQRGLMCYQRIVQKYNIRHKGLYMLPSQAIKQFKADLVYIIGSKEHYSWLGKQTITFSCLESLFFGVFKGHIHYFNHRNHSYKCFFHRPDAYSQLASLFKNQNWRRKFFSNDQQTFILLFNTQAQKANYKKKSGLPRLMVEWKTKSKRDTKDPELEAICQARIRELQAAAVRT</sequence>
<organism evidence="1 2">
    <name type="scientific">Gigaspora margarita</name>
    <dbReference type="NCBI Taxonomy" id="4874"/>
    <lineage>
        <taxon>Eukaryota</taxon>
        <taxon>Fungi</taxon>
        <taxon>Fungi incertae sedis</taxon>
        <taxon>Mucoromycota</taxon>
        <taxon>Glomeromycotina</taxon>
        <taxon>Glomeromycetes</taxon>
        <taxon>Diversisporales</taxon>
        <taxon>Gigasporaceae</taxon>
        <taxon>Gigaspora</taxon>
    </lineage>
</organism>
<dbReference type="Proteomes" id="UP000789901">
    <property type="component" value="Unassembled WGS sequence"/>
</dbReference>
<proteinExistence type="predicted"/>
<evidence type="ECO:0000313" key="1">
    <source>
        <dbReference type="EMBL" id="CAG8838281.1"/>
    </source>
</evidence>
<gene>
    <name evidence="1" type="ORF">GMARGA_LOCUS33896</name>
</gene>
<accession>A0ABN7WQP6</accession>
<feature type="non-terminal residue" evidence="1">
    <location>
        <position position="1"/>
    </location>
</feature>
<keyword evidence="2" id="KW-1185">Reference proteome</keyword>
<dbReference type="EMBL" id="CAJVQB010057711">
    <property type="protein sequence ID" value="CAG8838281.1"/>
    <property type="molecule type" value="Genomic_DNA"/>
</dbReference>
<evidence type="ECO:0000313" key="2">
    <source>
        <dbReference type="Proteomes" id="UP000789901"/>
    </source>
</evidence>
<protein>
    <submittedName>
        <fullName evidence="1">14474_t:CDS:1</fullName>
    </submittedName>
</protein>
<comment type="caution">
    <text evidence="1">The sequence shown here is derived from an EMBL/GenBank/DDBJ whole genome shotgun (WGS) entry which is preliminary data.</text>
</comment>
<reference evidence="1 2" key="1">
    <citation type="submission" date="2021-06" db="EMBL/GenBank/DDBJ databases">
        <authorList>
            <person name="Kallberg Y."/>
            <person name="Tangrot J."/>
            <person name="Rosling A."/>
        </authorList>
    </citation>
    <scope>NUCLEOTIDE SEQUENCE [LARGE SCALE GENOMIC DNA]</scope>
    <source>
        <strain evidence="1 2">120-4 pot B 10/14</strain>
    </source>
</reference>
<name>A0ABN7WQP6_GIGMA</name>